<evidence type="ECO:0000313" key="2">
    <source>
        <dbReference type="WBParaSite" id="nRc.2.0.1.t05619-RA"/>
    </source>
</evidence>
<reference evidence="2" key="1">
    <citation type="submission" date="2022-11" db="UniProtKB">
        <authorList>
            <consortium name="WormBaseParasite"/>
        </authorList>
    </citation>
    <scope>IDENTIFICATION</scope>
</reference>
<proteinExistence type="predicted"/>
<keyword evidence="1" id="KW-1185">Reference proteome</keyword>
<name>A0A915HUP5_ROMCU</name>
<dbReference type="Proteomes" id="UP000887565">
    <property type="component" value="Unplaced"/>
</dbReference>
<organism evidence="1 2">
    <name type="scientific">Romanomermis culicivorax</name>
    <name type="common">Nematode worm</name>
    <dbReference type="NCBI Taxonomy" id="13658"/>
    <lineage>
        <taxon>Eukaryota</taxon>
        <taxon>Metazoa</taxon>
        <taxon>Ecdysozoa</taxon>
        <taxon>Nematoda</taxon>
        <taxon>Enoplea</taxon>
        <taxon>Dorylaimia</taxon>
        <taxon>Mermithida</taxon>
        <taxon>Mermithoidea</taxon>
        <taxon>Mermithidae</taxon>
        <taxon>Romanomermis</taxon>
    </lineage>
</organism>
<protein>
    <submittedName>
        <fullName evidence="2">Uncharacterized protein</fullName>
    </submittedName>
</protein>
<sequence length="220" mass="25811">MEQGDIVLKQNFQAHKFDPKWSGPYQVTRVKYPNVTIQATDYDNVPQEIAHVDQLKKDKKPVEEILTMEEESWSKRQKKPTNCECGLEAEVIWINNIGLETKTNIHIKITPLFLHLHGKDNKAFQLWVNNRLATTSLHYILLLNWYREADEKLLKFKIPVFNDIKLSMKASIKKLKQIDSTIVGIVHARQDDHDFLCTTWQRMDLKHCSQTGRCKVFPQR</sequence>
<dbReference type="WBParaSite" id="nRc.2.0.1.t05619-RA">
    <property type="protein sequence ID" value="nRc.2.0.1.t05619-RA"/>
    <property type="gene ID" value="nRc.2.0.1.g05619"/>
</dbReference>
<evidence type="ECO:0000313" key="1">
    <source>
        <dbReference type="Proteomes" id="UP000887565"/>
    </source>
</evidence>
<accession>A0A915HUP5</accession>
<dbReference type="Gene3D" id="2.30.30.850">
    <property type="match status" value="1"/>
</dbReference>
<dbReference type="AlphaFoldDB" id="A0A915HUP5"/>